<evidence type="ECO:0000313" key="4">
    <source>
        <dbReference type="Proteomes" id="UP001290462"/>
    </source>
</evidence>
<accession>A0AAW9JN55</accession>
<dbReference type="GO" id="GO:0046061">
    <property type="term" value="P:dATP catabolic process"/>
    <property type="evidence" value="ECO:0007669"/>
    <property type="project" value="TreeGrafter"/>
</dbReference>
<dbReference type="GO" id="GO:0006203">
    <property type="term" value="P:dGTP catabolic process"/>
    <property type="evidence" value="ECO:0007669"/>
    <property type="project" value="TreeGrafter"/>
</dbReference>
<dbReference type="Gene3D" id="1.10.287.1080">
    <property type="entry name" value="MazG-like"/>
    <property type="match status" value="1"/>
</dbReference>
<dbReference type="Pfam" id="PF00590">
    <property type="entry name" value="TP_methylase"/>
    <property type="match status" value="1"/>
</dbReference>
<dbReference type="InterPro" id="IPR014777">
    <property type="entry name" value="4pyrrole_Mease_sub1"/>
</dbReference>
<dbReference type="PANTHER" id="PTHR30522">
    <property type="entry name" value="NUCLEOSIDE TRIPHOSPHATE PYROPHOSPHOHYDROLASE"/>
    <property type="match status" value="1"/>
</dbReference>
<evidence type="ECO:0000259" key="2">
    <source>
        <dbReference type="Pfam" id="PF03819"/>
    </source>
</evidence>
<dbReference type="CDD" id="cd11528">
    <property type="entry name" value="NTP-PPase_MazG_Nterm"/>
    <property type="match status" value="1"/>
</dbReference>
<name>A0AAW9JN55_CARML</name>
<dbReference type="InterPro" id="IPR004518">
    <property type="entry name" value="MazG-like_dom"/>
</dbReference>
<dbReference type="InterPro" id="IPR011551">
    <property type="entry name" value="NTP_PyrPHydrolase_MazG"/>
</dbReference>
<protein>
    <submittedName>
        <fullName evidence="3">MazG nucleotide pyrophosphohydrolase domain-containing protein</fullName>
    </submittedName>
</protein>
<dbReference type="InterPro" id="IPR048015">
    <property type="entry name" value="NTP-PPase_MazG-like_N"/>
</dbReference>
<dbReference type="Proteomes" id="UP001290462">
    <property type="component" value="Unassembled WGS sequence"/>
</dbReference>
<dbReference type="GeneID" id="83607174"/>
<dbReference type="SUPFAM" id="SSF101386">
    <property type="entry name" value="all-alpha NTP pyrophosphatases"/>
    <property type="match status" value="1"/>
</dbReference>
<dbReference type="InterPro" id="IPR035996">
    <property type="entry name" value="4pyrrol_Methylase_sf"/>
</dbReference>
<dbReference type="PANTHER" id="PTHR30522:SF0">
    <property type="entry name" value="NUCLEOSIDE TRIPHOSPHATE PYROPHOSPHOHYDROLASE"/>
    <property type="match status" value="1"/>
</dbReference>
<gene>
    <name evidence="3" type="ORF">RAK27_04195</name>
</gene>
<feature type="domain" description="Tetrapyrrole methylase" evidence="1">
    <location>
        <begin position="3"/>
        <end position="198"/>
    </location>
</feature>
<dbReference type="InterPro" id="IPR035013">
    <property type="entry name" value="YabN_N"/>
</dbReference>
<proteinExistence type="predicted"/>
<reference evidence="3" key="1">
    <citation type="submission" date="2023-08" db="EMBL/GenBank/DDBJ databases">
        <title>Genomic characterization of piscicolin 126 produced by Carnobacterium maltaromaticum CM22 strain isolated from salmon (Salmo salar).</title>
        <authorList>
            <person name="Gonzalez-Gragera E."/>
            <person name="Garcia-Lopez J.D."/>
            <person name="Teso-Perez C."/>
            <person name="Gimenez-Hernandez I."/>
            <person name="Peralta-Sanchez J.M."/>
            <person name="Valdivia E."/>
            <person name="Montalban-Lopez M."/>
            <person name="Martin-Platero A.M."/>
            <person name="Banos A."/>
            <person name="Martinez-Bueno M."/>
        </authorList>
    </citation>
    <scope>NUCLEOTIDE SEQUENCE</scope>
    <source>
        <strain evidence="3">CM22</strain>
    </source>
</reference>
<dbReference type="GO" id="GO:0008168">
    <property type="term" value="F:methyltransferase activity"/>
    <property type="evidence" value="ECO:0007669"/>
    <property type="project" value="InterPro"/>
</dbReference>
<dbReference type="SUPFAM" id="SSF53790">
    <property type="entry name" value="Tetrapyrrole methylase"/>
    <property type="match status" value="1"/>
</dbReference>
<sequence length="353" mass="40083">MGKILVVGLGPGDLAQLPFGVYQLLKKGLPIYLRTKLHPVVENLKSEGLMFEDFDEVYEANEQFETVYEKIVGDLLKEATISKEDIIYAVPGHPMVAEKSVQLLLENTAGIVVEIKGGQSFLDDFFTAVKVDPVEGFQLLDGLDLDQNAVQMGQHVIVMQIFNEYIASDVKLTLQEIYPDDHQVALVHSAGSEAEQIDWLPLYEMDRMEGVHNLTSLYVPPLALDDRAKSFQTVQTYMDEIGGENGDIWLLEQTHETLIPYLKEETAELISAIENEDIDNIIEELGDVLMQVMYQTNYGERTGYFNLEDVLETLNHKLRRRHPHVFDGVKVETVEELDALWQKIKAEEKRNLT</sequence>
<evidence type="ECO:0000259" key="1">
    <source>
        <dbReference type="Pfam" id="PF00590"/>
    </source>
</evidence>
<dbReference type="EMBL" id="JAVBVO010000002">
    <property type="protein sequence ID" value="MDZ5757852.1"/>
    <property type="molecule type" value="Genomic_DNA"/>
</dbReference>
<dbReference type="AlphaFoldDB" id="A0AAW9JN55"/>
<feature type="domain" description="NTP pyrophosphohydrolase MazG-like" evidence="2">
    <location>
        <begin position="253"/>
        <end position="326"/>
    </location>
</feature>
<dbReference type="Pfam" id="PF03819">
    <property type="entry name" value="MazG"/>
    <property type="match status" value="1"/>
</dbReference>
<evidence type="ECO:0000313" key="3">
    <source>
        <dbReference type="EMBL" id="MDZ5757852.1"/>
    </source>
</evidence>
<dbReference type="GO" id="GO:0046047">
    <property type="term" value="P:TTP catabolic process"/>
    <property type="evidence" value="ECO:0007669"/>
    <property type="project" value="TreeGrafter"/>
</dbReference>
<comment type="caution">
    <text evidence="3">The sequence shown here is derived from an EMBL/GenBank/DDBJ whole genome shotgun (WGS) entry which is preliminary data.</text>
</comment>
<dbReference type="GO" id="GO:0046076">
    <property type="term" value="P:dTTP catabolic process"/>
    <property type="evidence" value="ECO:0007669"/>
    <property type="project" value="TreeGrafter"/>
</dbReference>
<dbReference type="GO" id="GO:0046081">
    <property type="term" value="P:dUTP catabolic process"/>
    <property type="evidence" value="ECO:0007669"/>
    <property type="project" value="TreeGrafter"/>
</dbReference>
<dbReference type="CDD" id="cd11723">
    <property type="entry name" value="YabN_N_like"/>
    <property type="match status" value="1"/>
</dbReference>
<dbReference type="Gene3D" id="3.40.1010.10">
    <property type="entry name" value="Cobalt-precorrin-4 Transmethylase, Domain 1"/>
    <property type="match status" value="1"/>
</dbReference>
<dbReference type="GO" id="GO:0046052">
    <property type="term" value="P:UTP catabolic process"/>
    <property type="evidence" value="ECO:0007669"/>
    <property type="project" value="TreeGrafter"/>
</dbReference>
<dbReference type="GO" id="GO:0047429">
    <property type="term" value="F:nucleoside triphosphate diphosphatase activity"/>
    <property type="evidence" value="ECO:0007669"/>
    <property type="project" value="TreeGrafter"/>
</dbReference>
<organism evidence="3 4">
    <name type="scientific">Carnobacterium maltaromaticum</name>
    <name type="common">Carnobacterium piscicola</name>
    <dbReference type="NCBI Taxonomy" id="2751"/>
    <lineage>
        <taxon>Bacteria</taxon>
        <taxon>Bacillati</taxon>
        <taxon>Bacillota</taxon>
        <taxon>Bacilli</taxon>
        <taxon>Lactobacillales</taxon>
        <taxon>Carnobacteriaceae</taxon>
        <taxon>Carnobacterium</taxon>
    </lineage>
</organism>
<dbReference type="InterPro" id="IPR000878">
    <property type="entry name" value="4pyrrol_Mease"/>
</dbReference>
<dbReference type="RefSeq" id="WP_015075457.1">
    <property type="nucleotide sequence ID" value="NZ_BJOJ01000068.1"/>
</dbReference>